<keyword evidence="1" id="KW-0678">Repressor</keyword>
<evidence type="ECO:0000313" key="7">
    <source>
        <dbReference type="EMBL" id="REJ04138.1"/>
    </source>
</evidence>
<sequence length="193" mass="20996">MPRTRDIERQKRDLTAATWRALARRGLSGLTVAAVAEDAGCTTGLVFHTFPTKRDLLAHARRTLTDRAIARLEAIEASAPDPMSALNSVVRALLTASRGASDEARVWVSFLAAALTDPSIAEHHLRGNRMLLARIERLTAAARPDWSAEKVTGFAVDVSALSEGLNALSLLDDQEYSVDRQDAAIARLLDRLD</sequence>
<evidence type="ECO:0000256" key="4">
    <source>
        <dbReference type="ARBA" id="ARBA00023163"/>
    </source>
</evidence>
<dbReference type="InterPro" id="IPR001647">
    <property type="entry name" value="HTH_TetR"/>
</dbReference>
<dbReference type="Proteomes" id="UP000262172">
    <property type="component" value="Unassembled WGS sequence"/>
</dbReference>
<dbReference type="PANTHER" id="PTHR30055">
    <property type="entry name" value="HTH-TYPE TRANSCRIPTIONAL REGULATOR RUTR"/>
    <property type="match status" value="1"/>
</dbReference>
<dbReference type="EMBL" id="QUAB01000048">
    <property type="protein sequence ID" value="REJ04138.1"/>
    <property type="molecule type" value="Genomic_DNA"/>
</dbReference>
<dbReference type="GO" id="GO:0003700">
    <property type="term" value="F:DNA-binding transcription factor activity"/>
    <property type="evidence" value="ECO:0007669"/>
    <property type="project" value="TreeGrafter"/>
</dbReference>
<feature type="DNA-binding region" description="H-T-H motif" evidence="5">
    <location>
        <begin position="31"/>
        <end position="50"/>
    </location>
</feature>
<organism evidence="7 8">
    <name type="scientific">Microbacterium bovistercoris</name>
    <dbReference type="NCBI Taxonomy" id="2293570"/>
    <lineage>
        <taxon>Bacteria</taxon>
        <taxon>Bacillati</taxon>
        <taxon>Actinomycetota</taxon>
        <taxon>Actinomycetes</taxon>
        <taxon>Micrococcales</taxon>
        <taxon>Microbacteriaceae</taxon>
        <taxon>Microbacterium</taxon>
    </lineage>
</organism>
<dbReference type="SUPFAM" id="SSF46689">
    <property type="entry name" value="Homeodomain-like"/>
    <property type="match status" value="1"/>
</dbReference>
<dbReference type="InterPro" id="IPR050109">
    <property type="entry name" value="HTH-type_TetR-like_transc_reg"/>
</dbReference>
<evidence type="ECO:0000256" key="2">
    <source>
        <dbReference type="ARBA" id="ARBA00023015"/>
    </source>
</evidence>
<evidence type="ECO:0000256" key="1">
    <source>
        <dbReference type="ARBA" id="ARBA00022491"/>
    </source>
</evidence>
<dbReference type="InterPro" id="IPR039538">
    <property type="entry name" value="BetI_C"/>
</dbReference>
<keyword evidence="3 5" id="KW-0238">DNA-binding</keyword>
<dbReference type="InterPro" id="IPR009057">
    <property type="entry name" value="Homeodomain-like_sf"/>
</dbReference>
<gene>
    <name evidence="7" type="ORF">DY023_17745</name>
</gene>
<comment type="caution">
    <text evidence="7">The sequence shown here is derived from an EMBL/GenBank/DDBJ whole genome shotgun (WGS) entry which is preliminary data.</text>
</comment>
<accession>A0A371NPQ3</accession>
<protein>
    <submittedName>
        <fullName evidence="7">TetR family transcriptional regulator</fullName>
    </submittedName>
</protein>
<proteinExistence type="predicted"/>
<keyword evidence="8" id="KW-1185">Reference proteome</keyword>
<dbReference type="SUPFAM" id="SSF48498">
    <property type="entry name" value="Tetracyclin repressor-like, C-terminal domain"/>
    <property type="match status" value="1"/>
</dbReference>
<name>A0A371NPQ3_9MICO</name>
<dbReference type="PROSITE" id="PS50977">
    <property type="entry name" value="HTH_TETR_2"/>
    <property type="match status" value="1"/>
</dbReference>
<evidence type="ECO:0000256" key="3">
    <source>
        <dbReference type="ARBA" id="ARBA00023125"/>
    </source>
</evidence>
<dbReference type="InterPro" id="IPR036271">
    <property type="entry name" value="Tet_transcr_reg_TetR-rel_C_sf"/>
</dbReference>
<dbReference type="OrthoDB" id="9816296at2"/>
<dbReference type="PANTHER" id="PTHR30055:SF148">
    <property type="entry name" value="TETR-FAMILY TRANSCRIPTIONAL REGULATOR"/>
    <property type="match status" value="1"/>
</dbReference>
<evidence type="ECO:0000256" key="5">
    <source>
        <dbReference type="PROSITE-ProRule" id="PRU00335"/>
    </source>
</evidence>
<keyword evidence="2" id="KW-0805">Transcription regulation</keyword>
<evidence type="ECO:0000259" key="6">
    <source>
        <dbReference type="PROSITE" id="PS50977"/>
    </source>
</evidence>
<keyword evidence="4" id="KW-0804">Transcription</keyword>
<dbReference type="Pfam" id="PF13977">
    <property type="entry name" value="TetR_C_6"/>
    <property type="match status" value="1"/>
</dbReference>
<dbReference type="Gene3D" id="1.10.357.10">
    <property type="entry name" value="Tetracycline Repressor, domain 2"/>
    <property type="match status" value="1"/>
</dbReference>
<evidence type="ECO:0000313" key="8">
    <source>
        <dbReference type="Proteomes" id="UP000262172"/>
    </source>
</evidence>
<reference evidence="7 8" key="1">
    <citation type="submission" date="2018-08" db="EMBL/GenBank/DDBJ databases">
        <title>Isolation, diversity and antifungal activity of Actinobacteria from cow dung.</title>
        <authorList>
            <person name="Ling L."/>
        </authorList>
    </citation>
    <scope>NUCLEOTIDE SEQUENCE [LARGE SCALE GENOMIC DNA]</scope>
    <source>
        <strain evidence="7 8">NEAU-LLE</strain>
    </source>
</reference>
<dbReference type="GO" id="GO:0000976">
    <property type="term" value="F:transcription cis-regulatory region binding"/>
    <property type="evidence" value="ECO:0007669"/>
    <property type="project" value="TreeGrafter"/>
</dbReference>
<feature type="domain" description="HTH tetR-type" evidence="6">
    <location>
        <begin position="8"/>
        <end position="68"/>
    </location>
</feature>
<dbReference type="RefSeq" id="WP_116243654.1">
    <property type="nucleotide sequence ID" value="NZ_QUAB01000048.1"/>
</dbReference>
<dbReference type="AlphaFoldDB" id="A0A371NPQ3"/>
<dbReference type="Pfam" id="PF00440">
    <property type="entry name" value="TetR_N"/>
    <property type="match status" value="1"/>
</dbReference>